<dbReference type="InterPro" id="IPR014957">
    <property type="entry name" value="IDEAL_dom"/>
</dbReference>
<gene>
    <name evidence="2" type="ORF">BLM47_00770</name>
</gene>
<dbReference type="Pfam" id="PF08858">
    <property type="entry name" value="IDEAL"/>
    <property type="match status" value="1"/>
</dbReference>
<dbReference type="EMBL" id="MOXJ01000001">
    <property type="protein sequence ID" value="PDO11801.1"/>
    <property type="molecule type" value="Genomic_DNA"/>
</dbReference>
<dbReference type="SMART" id="SM00914">
    <property type="entry name" value="IDEAL"/>
    <property type="match status" value="1"/>
</dbReference>
<reference evidence="2 3" key="1">
    <citation type="submission" date="2016-12" db="EMBL/GenBank/DDBJ databases">
        <title>Candidatus Reconcilibacillus cellulovorans genome.</title>
        <authorList>
            <person name="Kolinko S."/>
            <person name="Wu Y.-W."/>
            <person name="Tachea F."/>
            <person name="Denzel E."/>
            <person name="Hiras J."/>
            <person name="Baecker N."/>
            <person name="Chan L.J."/>
            <person name="Eichorst S.A."/>
            <person name="Frey D."/>
            <person name="Adams P.D."/>
            <person name="Pray T."/>
            <person name="Tanjore D."/>
            <person name="Petzold C.J."/>
            <person name="Gladden J.M."/>
            <person name="Simmons B.A."/>
            <person name="Singer S.W."/>
        </authorList>
    </citation>
    <scope>NUCLEOTIDE SEQUENCE [LARGE SCALE GENOMIC DNA]</scope>
    <source>
        <strain evidence="2">JTherm</strain>
    </source>
</reference>
<dbReference type="AlphaFoldDB" id="A0A2A6E435"/>
<protein>
    <recommendedName>
        <fullName evidence="1">IDEAL domain-containing protein</fullName>
    </recommendedName>
</protein>
<accession>A0A2A6E435</accession>
<name>A0A2A6E435_9BACL</name>
<dbReference type="Gene3D" id="4.10.810.10">
    <property type="entry name" value="Virus Scaffolding Protein, Chain A"/>
    <property type="match status" value="1"/>
</dbReference>
<evidence type="ECO:0000313" key="2">
    <source>
        <dbReference type="EMBL" id="PDO11801.1"/>
    </source>
</evidence>
<dbReference type="Proteomes" id="UP000243688">
    <property type="component" value="Unassembled WGS sequence"/>
</dbReference>
<evidence type="ECO:0000259" key="1">
    <source>
        <dbReference type="SMART" id="SM00914"/>
    </source>
</evidence>
<evidence type="ECO:0000313" key="3">
    <source>
        <dbReference type="Proteomes" id="UP000243688"/>
    </source>
</evidence>
<comment type="caution">
    <text evidence="2">The sequence shown here is derived from an EMBL/GenBank/DDBJ whole genome shotgun (WGS) entry which is preliminary data.</text>
</comment>
<sequence>MLSLAAEMVLDEAIRRRKQAALYEAIDRALEEGDVERFLVLTSELKRLYA</sequence>
<organism evidence="2 3">
    <name type="scientific">Candidatus Reconcilbacillus cellulovorans</name>
    <dbReference type="NCBI Taxonomy" id="1906605"/>
    <lineage>
        <taxon>Bacteria</taxon>
        <taxon>Bacillati</taxon>
        <taxon>Bacillota</taxon>
        <taxon>Bacilli</taxon>
        <taxon>Bacillales</taxon>
        <taxon>Paenibacillaceae</taxon>
        <taxon>Candidatus Reconcilbacillus</taxon>
    </lineage>
</organism>
<proteinExistence type="predicted"/>
<feature type="domain" description="IDEAL" evidence="1">
    <location>
        <begin position="9"/>
        <end position="45"/>
    </location>
</feature>
<dbReference type="InterPro" id="IPR027393">
    <property type="entry name" value="Virus_scaffolding_prot_C"/>
</dbReference>